<organism evidence="1 2">
    <name type="scientific">Rhodococcoides kroppenstedtii</name>
    <dbReference type="NCBI Taxonomy" id="293050"/>
    <lineage>
        <taxon>Bacteria</taxon>
        <taxon>Bacillati</taxon>
        <taxon>Actinomycetota</taxon>
        <taxon>Actinomycetes</taxon>
        <taxon>Mycobacteriales</taxon>
        <taxon>Nocardiaceae</taxon>
        <taxon>Rhodococcoides</taxon>
    </lineage>
</organism>
<gene>
    <name evidence="1" type="ORF">SAMN05444374_11065</name>
</gene>
<protein>
    <recommendedName>
        <fullName evidence="3">Excreted virulence factor EspC, type VII ESX diderm</fullName>
    </recommendedName>
</protein>
<dbReference type="EMBL" id="FOJN01000010">
    <property type="protein sequence ID" value="SFA56073.1"/>
    <property type="molecule type" value="Genomic_DNA"/>
</dbReference>
<accession>A0A1I0TWT8</accession>
<evidence type="ECO:0000313" key="2">
    <source>
        <dbReference type="Proteomes" id="UP000182054"/>
    </source>
</evidence>
<name>A0A1I0TWT8_9NOCA</name>
<dbReference type="AlphaFoldDB" id="A0A1I0TWT8"/>
<reference evidence="1 2" key="1">
    <citation type="submission" date="2016-10" db="EMBL/GenBank/DDBJ databases">
        <authorList>
            <person name="de Groot N.N."/>
        </authorList>
    </citation>
    <scope>NUCLEOTIDE SEQUENCE [LARGE SCALE GENOMIC DNA]</scope>
    <source>
        <strain evidence="1 2">DSM 44908</strain>
    </source>
</reference>
<dbReference type="Proteomes" id="UP000182054">
    <property type="component" value="Unassembled WGS sequence"/>
</dbReference>
<evidence type="ECO:0008006" key="3">
    <source>
        <dbReference type="Google" id="ProtNLM"/>
    </source>
</evidence>
<proteinExistence type="predicted"/>
<sequence length="107" mass="11319">MNEIRLSPGAAEQCAQACARFALGVQQAHAEVESRGEISGFGTLPSGMALNAKYTDLTSGASGSLTAMMQGHIEVATKLADTFRRMGEQYVETDEAVAASLRPTEPR</sequence>
<evidence type="ECO:0000313" key="1">
    <source>
        <dbReference type="EMBL" id="SFA56073.1"/>
    </source>
</evidence>